<evidence type="ECO:0000313" key="1">
    <source>
        <dbReference type="Proteomes" id="UP000694865"/>
    </source>
</evidence>
<keyword evidence="1" id="KW-1185">Reference proteome</keyword>
<organism evidence="1 2">
    <name type="scientific">Saccoglossus kowalevskii</name>
    <name type="common">Acorn worm</name>
    <dbReference type="NCBI Taxonomy" id="10224"/>
    <lineage>
        <taxon>Eukaryota</taxon>
        <taxon>Metazoa</taxon>
        <taxon>Hemichordata</taxon>
        <taxon>Enteropneusta</taxon>
        <taxon>Harrimaniidae</taxon>
        <taxon>Saccoglossus</taxon>
    </lineage>
</organism>
<protein>
    <submittedName>
        <fullName evidence="2">Uncharacterized protein LOC102802155</fullName>
    </submittedName>
</protein>
<reference evidence="2" key="1">
    <citation type="submission" date="2025-08" db="UniProtKB">
        <authorList>
            <consortium name="RefSeq"/>
        </authorList>
    </citation>
    <scope>IDENTIFICATION</scope>
    <source>
        <tissue evidence="2">Testes</tissue>
    </source>
</reference>
<sequence length="104" mass="11792">MLTRRMVSLANSRCRRCMLFYGTEQDNTGCCRYHPGFIGRTLHWSCCGRTADTDGNKSPADFILNTGCCIGDHQWKATKDMSGSGKSKLCRVNKSKGNHWCRYM</sequence>
<evidence type="ECO:0000313" key="2">
    <source>
        <dbReference type="RefSeq" id="XP_006818434.1"/>
    </source>
</evidence>
<gene>
    <name evidence="2" type="primary">LOC102802155</name>
</gene>
<dbReference type="RefSeq" id="XP_006818434.1">
    <property type="nucleotide sequence ID" value="XM_006818371.1"/>
</dbReference>
<accession>A0ABM0MEJ3</accession>
<dbReference type="GeneID" id="102802155"/>
<dbReference type="Proteomes" id="UP000694865">
    <property type="component" value="Unplaced"/>
</dbReference>
<proteinExistence type="predicted"/>
<name>A0ABM0MEJ3_SACKO</name>